<dbReference type="VEuPathDB" id="CryptoDB:Vbra_5792"/>
<evidence type="ECO:0000313" key="3">
    <source>
        <dbReference type="Proteomes" id="UP000041254"/>
    </source>
</evidence>
<dbReference type="AlphaFoldDB" id="A0A0G4FFM9"/>
<reference evidence="2 3" key="1">
    <citation type="submission" date="2014-11" db="EMBL/GenBank/DDBJ databases">
        <authorList>
            <person name="Zhu J."/>
            <person name="Qi W."/>
            <person name="Song R."/>
        </authorList>
    </citation>
    <scope>NUCLEOTIDE SEQUENCE [LARGE SCALE GENOMIC DNA]</scope>
</reference>
<feature type="region of interest" description="Disordered" evidence="1">
    <location>
        <begin position="289"/>
        <end position="313"/>
    </location>
</feature>
<dbReference type="Proteomes" id="UP000041254">
    <property type="component" value="Unassembled WGS sequence"/>
</dbReference>
<protein>
    <submittedName>
        <fullName evidence="2">Uncharacterized protein</fullName>
    </submittedName>
</protein>
<organism evidence="2 3">
    <name type="scientific">Vitrella brassicaformis (strain CCMP3155)</name>
    <dbReference type="NCBI Taxonomy" id="1169540"/>
    <lineage>
        <taxon>Eukaryota</taxon>
        <taxon>Sar</taxon>
        <taxon>Alveolata</taxon>
        <taxon>Colpodellida</taxon>
        <taxon>Vitrellaceae</taxon>
        <taxon>Vitrella</taxon>
    </lineage>
</organism>
<accession>A0A0G4FFM9</accession>
<proteinExistence type="predicted"/>
<name>A0A0G4FFM9_VITBC</name>
<sequence>MIVVWDVYPYWWKSRPIKGKSDPAAWKYGLFKGDSELREMVPMDFPSFFEELLKPHKAAHKRHVVVVSEKVHDFHSIDPTCIKKEFDKLYETLKQTLAFREDVSVLRQTTNTGGVMAVCDYLRQQGYTAEAAECDQAAGLQGDDSITPLQVTVDSVWTDGRARNHERNNWKKFFDVVKKRWSFKSPKEALQLYDVFCSCSNRYRLPGMRMTAHCFLTMVDNQYSKYNGGEPPSIAQVMSWCIVPRDGAGRDAFDKTELPEEFEDLRYYNRHKPVYPVYIGIDGEVKSDTSRTVPLSPVPDGHPQPDLRKIPPRGKYTPSPLPRILPPPLSPPLTHVVARWQQPSARQRRQRNNGWEEFKKQETQSLKVKCINSVIEEVEAAIRERRTVDYPTSMEALLAALLRKRQHLEDGECGECAPSVDMHDTEEAGPQLTGLDGRQLTAVEAALDVIAKHELPPLKKTGCTLDSANKRCVMKHQRNKKECRAIFPWSTHGKLEAIKEALLLKYEHLLGTKCCQ</sequence>
<dbReference type="EMBL" id="CDMY01000422">
    <property type="protein sequence ID" value="CEM11678.1"/>
    <property type="molecule type" value="Genomic_DNA"/>
</dbReference>
<gene>
    <name evidence="2" type="ORF">Vbra_5792</name>
</gene>
<dbReference type="InParanoid" id="A0A0G4FFM9"/>
<evidence type="ECO:0000256" key="1">
    <source>
        <dbReference type="SAM" id="MobiDB-lite"/>
    </source>
</evidence>
<keyword evidence="3" id="KW-1185">Reference proteome</keyword>
<evidence type="ECO:0000313" key="2">
    <source>
        <dbReference type="EMBL" id="CEM11678.1"/>
    </source>
</evidence>